<reference evidence="1 2" key="1">
    <citation type="journal article" date="2020" name="Genome Biol. Evol.">
        <title>Comparative genomics of strictly vertically transmitted, feminizing microsporidia endosymbionts of amphipod crustaceans.</title>
        <authorList>
            <person name="Cormier A."/>
            <person name="Chebbi M.A."/>
            <person name="Giraud I."/>
            <person name="Wattier R."/>
            <person name="Teixeira M."/>
            <person name="Gilbert C."/>
            <person name="Rigaud T."/>
            <person name="Cordaux R."/>
        </authorList>
    </citation>
    <scope>NUCLEOTIDE SEQUENCE [LARGE SCALE GENOMIC DNA]</scope>
    <source>
        <strain evidence="2">Ou3-Ou53</strain>
        <tissue evidence="1">Meronts</tissue>
    </source>
</reference>
<protein>
    <submittedName>
        <fullName evidence="1">Uncharacterized protein</fullName>
    </submittedName>
</protein>
<name>A0A9P6GZY0_9MICR</name>
<keyword evidence="2" id="KW-1185">Reference proteome</keyword>
<organism evidence="1 2">
    <name type="scientific">Nosema granulosis</name>
    <dbReference type="NCBI Taxonomy" id="83296"/>
    <lineage>
        <taxon>Eukaryota</taxon>
        <taxon>Fungi</taxon>
        <taxon>Fungi incertae sedis</taxon>
        <taxon>Microsporidia</taxon>
        <taxon>Nosematidae</taxon>
        <taxon>Nosema</taxon>
    </lineage>
</organism>
<evidence type="ECO:0000313" key="2">
    <source>
        <dbReference type="Proteomes" id="UP000740883"/>
    </source>
</evidence>
<accession>A0A9P6GZY0</accession>
<comment type="caution">
    <text evidence="1">The sequence shown here is derived from an EMBL/GenBank/DDBJ whole genome shotgun (WGS) entry which is preliminary data.</text>
</comment>
<sequence>MERRKTLELIDKCKDRTYIQANKQDIKDAFSKPKSIEVLRNELSSKKSGFILSILEKIDYDFDKIIHNLEVKRYITQFMYSSIYYMYKNRHITPEQFAEIQEQFKPMKNSAKMFEDISRAYKMERIEADWKRFKHIKNETNKIKNRTEEITELVGRAKPLEAGDFENIKGIETVDIFTVILNVDDVFDLSMLNFVEAEEGKVCISEIKRMYSTYIGADLFSLSKLQCIDPDSDQSIEDIPEEKELCETYVKVDKSRMNFNRRQNYNLSFSNLDRMLSHRISKLHGLVHQLQRNGIEVYMVSCVSLTQLLAEITFFEFTTLELCNIFSLRSNKEDTYNKIMTMITGRTIVLGESTPFKNDNIYSLDYKHLKDLVTNLEQKNRM</sequence>
<proteinExistence type="predicted"/>
<gene>
    <name evidence="1" type="ORF">NGRA_0639</name>
</gene>
<evidence type="ECO:0000313" key="1">
    <source>
        <dbReference type="EMBL" id="KAF9764338.1"/>
    </source>
</evidence>
<dbReference type="Proteomes" id="UP000740883">
    <property type="component" value="Unassembled WGS sequence"/>
</dbReference>
<dbReference type="EMBL" id="SBJO01000027">
    <property type="protein sequence ID" value="KAF9764338.1"/>
    <property type="molecule type" value="Genomic_DNA"/>
</dbReference>
<dbReference type="AlphaFoldDB" id="A0A9P6GZY0"/>
<dbReference type="OrthoDB" id="2193421at2759"/>